<evidence type="ECO:0000313" key="2">
    <source>
        <dbReference type="EMBL" id="TSJ41653.1"/>
    </source>
</evidence>
<dbReference type="Proteomes" id="UP000316008">
    <property type="component" value="Unassembled WGS sequence"/>
</dbReference>
<dbReference type="OrthoDB" id="252464at2"/>
<sequence length="249" mass="28436">MDEKLLNYRIFGNGSPVVFLHGFMEDYSMWDELIPHLPVQAICIDLPGHGKSPVNSDAVPSILSMAKEVEKIIRHEKLKHPIIVGHSMGGYVGLELLKLYPGSEHLVLFHSHPWSDSEEKKRDRERVAHLVLTKAPVFIREAIPNLFYDPSKMKPAIEHYIRIAEQMDPKAIAWASLAMKNRFDLAYLMEKNPEKFTVISGQNDQLIQVAQLDAFCKQNKISSITLPHVGHMAHEENREEVIQLLNTIF</sequence>
<dbReference type="Pfam" id="PF12697">
    <property type="entry name" value="Abhydrolase_6"/>
    <property type="match status" value="1"/>
</dbReference>
<comment type="caution">
    <text evidence="2">The sequence shown here is derived from an EMBL/GenBank/DDBJ whole genome shotgun (WGS) entry which is preliminary data.</text>
</comment>
<keyword evidence="2" id="KW-0378">Hydrolase</keyword>
<evidence type="ECO:0000313" key="3">
    <source>
        <dbReference type="Proteomes" id="UP000316008"/>
    </source>
</evidence>
<name>A0A556MNZ2_9FLAO</name>
<keyword evidence="3" id="KW-1185">Reference proteome</keyword>
<dbReference type="InterPro" id="IPR029058">
    <property type="entry name" value="AB_hydrolase_fold"/>
</dbReference>
<dbReference type="InterPro" id="IPR050266">
    <property type="entry name" value="AB_hydrolase_sf"/>
</dbReference>
<feature type="domain" description="AB hydrolase-1" evidence="1">
    <location>
        <begin position="17"/>
        <end position="243"/>
    </location>
</feature>
<gene>
    <name evidence="2" type="ORF">FO442_14435</name>
</gene>
<accession>A0A556MNZ2</accession>
<dbReference type="PANTHER" id="PTHR43798">
    <property type="entry name" value="MONOACYLGLYCEROL LIPASE"/>
    <property type="match status" value="1"/>
</dbReference>
<dbReference type="Gene3D" id="3.40.50.1820">
    <property type="entry name" value="alpha/beta hydrolase"/>
    <property type="match status" value="1"/>
</dbReference>
<reference evidence="2 3" key="1">
    <citation type="submission" date="2019-07" db="EMBL/GenBank/DDBJ databases">
        <authorList>
            <person name="Huq M.A."/>
        </authorList>
    </citation>
    <scope>NUCLEOTIDE SEQUENCE [LARGE SCALE GENOMIC DNA]</scope>
    <source>
        <strain evidence="2 3">MAH-3</strain>
    </source>
</reference>
<dbReference type="PRINTS" id="PR00111">
    <property type="entry name" value="ABHYDROLASE"/>
</dbReference>
<protein>
    <submittedName>
        <fullName evidence="2">Alpha/beta hydrolase</fullName>
    </submittedName>
</protein>
<dbReference type="GO" id="GO:0016787">
    <property type="term" value="F:hydrolase activity"/>
    <property type="evidence" value="ECO:0007669"/>
    <property type="project" value="UniProtKB-KW"/>
</dbReference>
<organism evidence="2 3">
    <name type="scientific">Fluviicola chungangensis</name>
    <dbReference type="NCBI Taxonomy" id="2597671"/>
    <lineage>
        <taxon>Bacteria</taxon>
        <taxon>Pseudomonadati</taxon>
        <taxon>Bacteroidota</taxon>
        <taxon>Flavobacteriia</taxon>
        <taxon>Flavobacteriales</taxon>
        <taxon>Crocinitomicaceae</taxon>
        <taxon>Fluviicola</taxon>
    </lineage>
</organism>
<dbReference type="AlphaFoldDB" id="A0A556MNZ2"/>
<dbReference type="InterPro" id="IPR000073">
    <property type="entry name" value="AB_hydrolase_1"/>
</dbReference>
<dbReference type="SUPFAM" id="SSF53474">
    <property type="entry name" value="alpha/beta-Hydrolases"/>
    <property type="match status" value="1"/>
</dbReference>
<dbReference type="EMBL" id="VLPL01000007">
    <property type="protein sequence ID" value="TSJ41653.1"/>
    <property type="molecule type" value="Genomic_DNA"/>
</dbReference>
<dbReference type="RefSeq" id="WP_144333911.1">
    <property type="nucleotide sequence ID" value="NZ_VLPL01000007.1"/>
</dbReference>
<proteinExistence type="predicted"/>
<evidence type="ECO:0000259" key="1">
    <source>
        <dbReference type="Pfam" id="PF12697"/>
    </source>
</evidence>